<dbReference type="InterPro" id="IPR016605">
    <property type="entry name" value="Transptr_NO3_Nar2"/>
</dbReference>
<evidence type="ECO:0000256" key="1">
    <source>
        <dbReference type="SAM" id="MobiDB-lite"/>
    </source>
</evidence>
<dbReference type="PANTHER" id="PTHR34806">
    <property type="entry name" value="HIGH-AFFINITY NITRATE TRANSPORTER 3.2"/>
    <property type="match status" value="1"/>
</dbReference>
<evidence type="ECO:0008006" key="5">
    <source>
        <dbReference type="Google" id="ProtNLM"/>
    </source>
</evidence>
<protein>
    <recommendedName>
        <fullName evidence="5">High-affinity nitrate transporter</fullName>
    </recommendedName>
</protein>
<dbReference type="AlphaFoldDB" id="A0A8T0X005"/>
<dbReference type="EMBL" id="CM029038">
    <property type="protein sequence ID" value="KAG2652037.1"/>
    <property type="molecule type" value="Genomic_DNA"/>
</dbReference>
<dbReference type="Pfam" id="PF16974">
    <property type="entry name" value="NAR2"/>
    <property type="match status" value="1"/>
</dbReference>
<proteinExistence type="predicted"/>
<keyword evidence="2" id="KW-0472">Membrane</keyword>
<dbReference type="GO" id="GO:0010167">
    <property type="term" value="P:response to nitrate"/>
    <property type="evidence" value="ECO:0007669"/>
    <property type="project" value="InterPro"/>
</dbReference>
<feature type="region of interest" description="Disordered" evidence="1">
    <location>
        <begin position="50"/>
        <end position="72"/>
    </location>
</feature>
<feature type="transmembrane region" description="Helical" evidence="2">
    <location>
        <begin position="251"/>
        <end position="270"/>
    </location>
</feature>
<gene>
    <name evidence="3" type="ORF">PVAP13_1NG329300</name>
</gene>
<comment type="caution">
    <text evidence="3">The sequence shown here is derived from an EMBL/GenBank/DDBJ whole genome shotgun (WGS) entry which is preliminary data.</text>
</comment>
<organism evidence="3 4">
    <name type="scientific">Panicum virgatum</name>
    <name type="common">Blackwell switchgrass</name>
    <dbReference type="NCBI Taxonomy" id="38727"/>
    <lineage>
        <taxon>Eukaryota</taxon>
        <taxon>Viridiplantae</taxon>
        <taxon>Streptophyta</taxon>
        <taxon>Embryophyta</taxon>
        <taxon>Tracheophyta</taxon>
        <taxon>Spermatophyta</taxon>
        <taxon>Magnoliopsida</taxon>
        <taxon>Liliopsida</taxon>
        <taxon>Poales</taxon>
        <taxon>Poaceae</taxon>
        <taxon>PACMAD clade</taxon>
        <taxon>Panicoideae</taxon>
        <taxon>Panicodae</taxon>
        <taxon>Paniceae</taxon>
        <taxon>Panicinae</taxon>
        <taxon>Panicum</taxon>
        <taxon>Panicum sect. Hiantes</taxon>
    </lineage>
</organism>
<keyword evidence="2" id="KW-1133">Transmembrane helix</keyword>
<dbReference type="GO" id="GO:0015112">
    <property type="term" value="F:nitrate transmembrane transporter activity"/>
    <property type="evidence" value="ECO:0007669"/>
    <property type="project" value="TreeGrafter"/>
</dbReference>
<reference evidence="3" key="1">
    <citation type="submission" date="2020-05" db="EMBL/GenBank/DDBJ databases">
        <title>WGS assembly of Panicum virgatum.</title>
        <authorList>
            <person name="Lovell J.T."/>
            <person name="Jenkins J."/>
            <person name="Shu S."/>
            <person name="Juenger T.E."/>
            <person name="Schmutz J."/>
        </authorList>
    </citation>
    <scope>NUCLEOTIDE SEQUENCE</scope>
    <source>
        <strain evidence="3">AP13</strain>
    </source>
</reference>
<accession>A0A8T0X005</accession>
<feature type="compositionally biased region" description="Low complexity" evidence="1">
    <location>
        <begin position="50"/>
        <end position="71"/>
    </location>
</feature>
<keyword evidence="4" id="KW-1185">Reference proteome</keyword>
<dbReference type="Proteomes" id="UP000823388">
    <property type="component" value="Chromosome 1N"/>
</dbReference>
<keyword evidence="2" id="KW-0812">Transmembrane</keyword>
<name>A0A8T0X005_PANVG</name>
<feature type="region of interest" description="Disordered" evidence="1">
    <location>
        <begin position="1"/>
        <end position="22"/>
    </location>
</feature>
<dbReference type="PANTHER" id="PTHR34806:SF1">
    <property type="entry name" value="HIGH-AFFINITY NITRATE TRANSPORTER 3.1"/>
    <property type="match status" value="1"/>
</dbReference>
<evidence type="ECO:0000313" key="4">
    <source>
        <dbReference type="Proteomes" id="UP000823388"/>
    </source>
</evidence>
<evidence type="ECO:0000256" key="2">
    <source>
        <dbReference type="SAM" id="Phobius"/>
    </source>
</evidence>
<evidence type="ECO:0000313" key="3">
    <source>
        <dbReference type="EMBL" id="KAG2652037.1"/>
    </source>
</evidence>
<dbReference type="GO" id="GO:0005886">
    <property type="term" value="C:plasma membrane"/>
    <property type="evidence" value="ECO:0007669"/>
    <property type="project" value="TreeGrafter"/>
</dbReference>
<sequence>MISDLFTGSAIDPTPRRQGRERGQLLGQRAYIFVLGLSVLLHPIPSPSAAQAAASGSSPPSPTTAYTSRPSGAAMARRQGAVVVSLLAAVLLGACLPAPAAAGVHLSTLPMAFAVTASTKPGQVLHSGVDKLTVTWSLNTTEPAGADDAYKSVTVKLCYALVSQKDRGWRKSNDDLKKDKACQFKVTQQAYAAGARGSFEYTVARDVPTASYYVRAYALDASGTQVAYGQTGPAAAFDVVGITGIHASIKVAAGVFSAFSVAALAFFFVVENRKKNK</sequence>